<sequence>MPSFEEMMQGELESMKESLRHSEIMMERAGKDSNFGSYMEGHVDELKSRIFILETYLKVYGRSERG</sequence>
<accession>A0A8S5U4E9</accession>
<protein>
    <submittedName>
        <fullName evidence="1">Uncharacterized protein</fullName>
    </submittedName>
</protein>
<reference evidence="1" key="1">
    <citation type="journal article" date="2021" name="Proc. Natl. Acad. Sci. U.S.A.">
        <title>A Catalog of Tens of Thousands of Viruses from Human Metagenomes Reveals Hidden Associations with Chronic Diseases.</title>
        <authorList>
            <person name="Tisza M.J."/>
            <person name="Buck C.B."/>
        </authorList>
    </citation>
    <scope>NUCLEOTIDE SEQUENCE</scope>
    <source>
        <strain evidence="1">CtIyI17</strain>
    </source>
</reference>
<name>A0A8S5U4E9_9CAUD</name>
<organism evidence="1">
    <name type="scientific">Podoviridae sp. ctIyI17</name>
    <dbReference type="NCBI Taxonomy" id="2825241"/>
    <lineage>
        <taxon>Viruses</taxon>
        <taxon>Duplodnaviria</taxon>
        <taxon>Heunggongvirae</taxon>
        <taxon>Uroviricota</taxon>
        <taxon>Caudoviricetes</taxon>
    </lineage>
</organism>
<dbReference type="EMBL" id="BK016007">
    <property type="protein sequence ID" value="DAF89323.1"/>
    <property type="molecule type" value="Genomic_DNA"/>
</dbReference>
<evidence type="ECO:0000313" key="1">
    <source>
        <dbReference type="EMBL" id="DAF89323.1"/>
    </source>
</evidence>
<proteinExistence type="predicted"/>